<evidence type="ECO:0000313" key="3">
    <source>
        <dbReference type="Proteomes" id="UP000053327"/>
    </source>
</evidence>
<dbReference type="Proteomes" id="UP000053327">
    <property type="component" value="Unassembled WGS sequence"/>
</dbReference>
<gene>
    <name evidence="2" type="ORF">PVBG_04777</name>
</gene>
<dbReference type="AlphaFoldDB" id="A0A0J9VN49"/>
<accession>A0A0J9VN49</accession>
<reference evidence="2 3" key="1">
    <citation type="submission" date="2011-08" db="EMBL/GenBank/DDBJ databases">
        <title>The Genome Sequence of Plasmodium vivax Brazil I.</title>
        <authorList>
            <consortium name="The Broad Institute Genome Sequencing Platform"/>
            <consortium name="The Broad Institute Genome Sequencing Center for Infectious Disease"/>
            <person name="Neafsey D."/>
            <person name="Carlton J."/>
            <person name="Barnwell J."/>
            <person name="Collins W."/>
            <person name="Escalante A."/>
            <person name="Mullikin J."/>
            <person name="Saul A."/>
            <person name="Guigo R."/>
            <person name="Camara F."/>
            <person name="Young S.K."/>
            <person name="Zeng Q."/>
            <person name="Gargeya S."/>
            <person name="Fitzgerald M."/>
            <person name="Haas B."/>
            <person name="Abouelleil A."/>
            <person name="Alvarado L."/>
            <person name="Arachchi H.M."/>
            <person name="Berlin A."/>
            <person name="Brown A."/>
            <person name="Chapman S.B."/>
            <person name="Chen Z."/>
            <person name="Dunbar C."/>
            <person name="Freedman E."/>
            <person name="Gearin G."/>
            <person name="Gellesch M."/>
            <person name="Goldberg J."/>
            <person name="Griggs A."/>
            <person name="Gujja S."/>
            <person name="Heiman D."/>
            <person name="Howarth C."/>
            <person name="Larson L."/>
            <person name="Lui A."/>
            <person name="MacDonald P.J.P."/>
            <person name="Montmayeur A."/>
            <person name="Murphy C."/>
            <person name="Neiman D."/>
            <person name="Pearson M."/>
            <person name="Priest M."/>
            <person name="Roberts A."/>
            <person name="Saif S."/>
            <person name="Shea T."/>
            <person name="Shenoy N."/>
            <person name="Sisk P."/>
            <person name="Stolte C."/>
            <person name="Sykes S."/>
            <person name="Wortman J."/>
            <person name="Nusbaum C."/>
            <person name="Birren B."/>
        </authorList>
    </citation>
    <scope>NUCLEOTIDE SEQUENCE [LARGE SCALE GENOMIC DNA]</scope>
    <source>
        <strain evidence="2 3">Brazil I</strain>
    </source>
</reference>
<feature type="region of interest" description="Disordered" evidence="1">
    <location>
        <begin position="210"/>
        <end position="232"/>
    </location>
</feature>
<proteinExistence type="predicted"/>
<name>A0A0J9VN49_PLAV1</name>
<organism evidence="2 3">
    <name type="scientific">Plasmodium vivax (strain Brazil I)</name>
    <dbReference type="NCBI Taxonomy" id="1033975"/>
    <lineage>
        <taxon>Eukaryota</taxon>
        <taxon>Sar</taxon>
        <taxon>Alveolata</taxon>
        <taxon>Apicomplexa</taxon>
        <taxon>Aconoidasida</taxon>
        <taxon>Haemosporida</taxon>
        <taxon>Plasmodiidae</taxon>
        <taxon>Plasmodium</taxon>
        <taxon>Plasmodium (Plasmodium)</taxon>
    </lineage>
</organism>
<protein>
    <submittedName>
        <fullName evidence="2">Uncharacterized protein</fullName>
    </submittedName>
</protein>
<evidence type="ECO:0000256" key="1">
    <source>
        <dbReference type="SAM" id="MobiDB-lite"/>
    </source>
</evidence>
<dbReference type="EMBL" id="KQ234761">
    <property type="protein sequence ID" value="KMZ88568.1"/>
    <property type="molecule type" value="Genomic_DNA"/>
</dbReference>
<evidence type="ECO:0000313" key="2">
    <source>
        <dbReference type="EMBL" id="KMZ88568.1"/>
    </source>
</evidence>
<sequence>MGADVSEYKDVCMKLMRNLKRYDPLSHHFDPTQERCNILYNWIYNLIQEKKVTDDITKNCFDEYIDYKNKISNYKRCDYFSHIEQFKEPMNIILLNIFNNNVEIIKNTLNGNNESDKFFCQKFVCDAVQIYKFMYATYCYNQNHVSGQLQKTCLNLSQFKNSYNIFHTGLGDLKGYIPSLDDEGSKISSKCSSYKQRALLALGGGEIPRYTSDQEMTTRGDNSDGYLQGDLSESPEVGGYPAGVELSTPFGNGDSPMKKTITTTVGTVAGASSLLALLYRVNAKFHKNVHKILHRYS</sequence>